<comment type="caution">
    <text evidence="1">The sequence shown here is derived from an EMBL/GenBank/DDBJ whole genome shotgun (WGS) entry which is preliminary data.</text>
</comment>
<name>A0A7Z7IXN7_XANCH</name>
<proteinExistence type="predicted"/>
<accession>A0A7Z7IXN7</accession>
<dbReference type="Proteomes" id="UP000234345">
    <property type="component" value="Unassembled WGS sequence"/>
</dbReference>
<evidence type="ECO:0000313" key="1">
    <source>
        <dbReference type="EMBL" id="SOO22131.1"/>
    </source>
</evidence>
<protein>
    <submittedName>
        <fullName evidence="1">Uncharacterized protein</fullName>
    </submittedName>
</protein>
<dbReference type="EMBL" id="OCZC01000017">
    <property type="protein sequence ID" value="SOO22131.1"/>
    <property type="molecule type" value="Genomic_DNA"/>
</dbReference>
<reference evidence="1 2" key="1">
    <citation type="submission" date="2017-10" db="EMBL/GenBank/DDBJ databases">
        <authorList>
            <person name="Regsiter A."/>
            <person name="William W."/>
        </authorList>
    </citation>
    <scope>NUCLEOTIDE SEQUENCE [LARGE SCALE GENOMIC DNA]</scope>
    <source>
        <strain evidence="1 2">CFBP6991</strain>
    </source>
</reference>
<dbReference type="AlphaFoldDB" id="A0A7Z7IXN7"/>
<organism evidence="1 2">
    <name type="scientific">Xanthomonas campestris pv. phaseoli</name>
    <dbReference type="NCBI Taxonomy" id="317013"/>
    <lineage>
        <taxon>Bacteria</taxon>
        <taxon>Pseudomonadati</taxon>
        <taxon>Pseudomonadota</taxon>
        <taxon>Gammaproteobacteria</taxon>
        <taxon>Lysobacterales</taxon>
        <taxon>Lysobacteraceae</taxon>
        <taxon>Xanthomonas</taxon>
    </lineage>
</organism>
<evidence type="ECO:0000313" key="2">
    <source>
        <dbReference type="Proteomes" id="UP000234345"/>
    </source>
</evidence>
<gene>
    <name evidence="1" type="ORF">XFF6991_4921</name>
</gene>
<sequence>MLRICKECLNQLIYLIKIYLTEIYQM</sequence>